<feature type="active site" evidence="13">
    <location>
        <position position="7"/>
    </location>
</feature>
<evidence type="ECO:0000256" key="11">
    <source>
        <dbReference type="ARBA" id="ARBA00023204"/>
    </source>
</evidence>
<keyword evidence="3 13" id="KW-0540">Nuclease</keyword>
<sequence length="165" mass="18557">MLALGIDPGTAICGYGLVRLERSRLIPVHYGAVFTDKDMLPERRLNKIYEELTDLIDRFHPDFMSVEKLFFNRNVTTAIAVGEARGVILLTAARAGIPVYGYTPIQVKQAITGTGRANKEQVTYMVQKLLHIEEKPKPDDVADALAIGITGLNFIREQELRERMR</sequence>
<evidence type="ECO:0000256" key="6">
    <source>
        <dbReference type="ARBA" id="ARBA00022763"/>
    </source>
</evidence>
<dbReference type="GO" id="GO:0008821">
    <property type="term" value="F:crossover junction DNA endonuclease activity"/>
    <property type="evidence" value="ECO:0007669"/>
    <property type="project" value="UniProtKB-UniRule"/>
</dbReference>
<dbReference type="EC" id="3.1.21.10" evidence="13 14"/>
<keyword evidence="6 13" id="KW-0227">DNA damage</keyword>
<dbReference type="Pfam" id="PF02075">
    <property type="entry name" value="RuvC"/>
    <property type="match status" value="1"/>
</dbReference>
<keyword evidence="4 13" id="KW-0479">Metal-binding</keyword>
<keyword evidence="9 13" id="KW-0238">DNA-binding</keyword>
<evidence type="ECO:0000256" key="2">
    <source>
        <dbReference type="ARBA" id="ARBA00022490"/>
    </source>
</evidence>
<comment type="similarity">
    <text evidence="1 13">Belongs to the RuvC family.</text>
</comment>
<reference evidence="15 16" key="1">
    <citation type="submission" date="2019-08" db="EMBL/GenBank/DDBJ databases">
        <title>In-depth cultivation of the pig gut microbiome towards novel bacterial diversity and tailored functional studies.</title>
        <authorList>
            <person name="Wylensek D."/>
            <person name="Hitch T.C.A."/>
            <person name="Clavel T."/>
        </authorList>
    </citation>
    <scope>NUCLEOTIDE SEQUENCE [LARGE SCALE GENOMIC DNA]</scope>
    <source>
        <strain evidence="15 16">WCA-389-WT-5B</strain>
    </source>
</reference>
<keyword evidence="8 13" id="KW-0460">Magnesium</keyword>
<dbReference type="PRINTS" id="PR00696">
    <property type="entry name" value="RSOLVASERUVC"/>
</dbReference>
<dbReference type="NCBIfam" id="TIGR00228">
    <property type="entry name" value="ruvC"/>
    <property type="match status" value="1"/>
</dbReference>
<dbReference type="OrthoDB" id="9805499at2"/>
<evidence type="ECO:0000256" key="13">
    <source>
        <dbReference type="HAMAP-Rule" id="MF_00034"/>
    </source>
</evidence>
<evidence type="ECO:0000256" key="1">
    <source>
        <dbReference type="ARBA" id="ARBA00009518"/>
    </source>
</evidence>
<proteinExistence type="inferred from homology"/>
<feature type="binding site" evidence="13">
    <location>
        <position position="7"/>
    </location>
    <ligand>
        <name>Mg(2+)</name>
        <dbReference type="ChEBI" id="CHEBI:18420"/>
        <label>1</label>
    </ligand>
</feature>
<dbReference type="AlphaFoldDB" id="A0A6N7VLM5"/>
<comment type="subunit">
    <text evidence="13">Homodimer which binds Holliday junction (HJ) DNA. The HJ becomes 2-fold symmetrical on binding to RuvC with unstacked arms; it has a different conformation from HJ DNA in complex with RuvA. In the full resolvosome a probable DNA-RuvA(4)-RuvB(12)-RuvC(2) complex forms which resolves the HJ.</text>
</comment>
<evidence type="ECO:0000256" key="9">
    <source>
        <dbReference type="ARBA" id="ARBA00023125"/>
    </source>
</evidence>
<protein>
    <recommendedName>
        <fullName evidence="13 14">Crossover junction endodeoxyribonuclease RuvC</fullName>
        <ecNumber evidence="13 14">3.1.21.10</ecNumber>
    </recommendedName>
    <alternativeName>
        <fullName evidence="13">Holliday junction nuclease RuvC</fullName>
    </alternativeName>
    <alternativeName>
        <fullName evidence="13">Holliday junction resolvase RuvC</fullName>
    </alternativeName>
</protein>
<dbReference type="GO" id="GO:0000287">
    <property type="term" value="F:magnesium ion binding"/>
    <property type="evidence" value="ECO:0007669"/>
    <property type="project" value="UniProtKB-UniRule"/>
</dbReference>
<keyword evidence="2 13" id="KW-0963">Cytoplasm</keyword>
<dbReference type="RefSeq" id="WP_022487420.1">
    <property type="nucleotide sequence ID" value="NZ_CALEXD010000016.1"/>
</dbReference>
<dbReference type="Proteomes" id="UP000441455">
    <property type="component" value="Unassembled WGS sequence"/>
</dbReference>
<dbReference type="InterPro" id="IPR036397">
    <property type="entry name" value="RNaseH_sf"/>
</dbReference>
<evidence type="ECO:0000256" key="12">
    <source>
        <dbReference type="ARBA" id="ARBA00029354"/>
    </source>
</evidence>
<feature type="binding site" evidence="13">
    <location>
        <position position="67"/>
    </location>
    <ligand>
        <name>Mg(2+)</name>
        <dbReference type="ChEBI" id="CHEBI:18420"/>
        <label>2</label>
    </ligand>
</feature>
<dbReference type="Gene3D" id="3.30.420.10">
    <property type="entry name" value="Ribonuclease H-like superfamily/Ribonuclease H"/>
    <property type="match status" value="1"/>
</dbReference>
<keyword evidence="5 13" id="KW-0255">Endonuclease</keyword>
<dbReference type="EMBL" id="VULN01000011">
    <property type="protein sequence ID" value="MSS82614.1"/>
    <property type="molecule type" value="Genomic_DNA"/>
</dbReference>
<evidence type="ECO:0000256" key="3">
    <source>
        <dbReference type="ARBA" id="ARBA00022722"/>
    </source>
</evidence>
<dbReference type="GO" id="GO:0005737">
    <property type="term" value="C:cytoplasm"/>
    <property type="evidence" value="ECO:0007669"/>
    <property type="project" value="UniProtKB-SubCell"/>
</dbReference>
<dbReference type="PANTHER" id="PTHR30194:SF3">
    <property type="entry name" value="CROSSOVER JUNCTION ENDODEOXYRIBONUCLEASE RUVC"/>
    <property type="match status" value="1"/>
</dbReference>
<dbReference type="GO" id="GO:0003677">
    <property type="term" value="F:DNA binding"/>
    <property type="evidence" value="ECO:0007669"/>
    <property type="project" value="UniProtKB-KW"/>
</dbReference>
<comment type="cofactor">
    <cofactor evidence="13">
        <name>Mg(2+)</name>
        <dbReference type="ChEBI" id="CHEBI:18420"/>
    </cofactor>
    <text evidence="13">Binds 2 Mg(2+) ion per subunit.</text>
</comment>
<evidence type="ECO:0000256" key="7">
    <source>
        <dbReference type="ARBA" id="ARBA00022801"/>
    </source>
</evidence>
<dbReference type="GO" id="GO:0006281">
    <property type="term" value="P:DNA repair"/>
    <property type="evidence" value="ECO:0007669"/>
    <property type="project" value="UniProtKB-UniRule"/>
</dbReference>
<keyword evidence="7 13" id="KW-0378">Hydrolase</keyword>
<feature type="active site" evidence="13">
    <location>
        <position position="67"/>
    </location>
</feature>
<comment type="function">
    <text evidence="13">The RuvA-RuvB-RuvC complex processes Holliday junction (HJ) DNA during genetic recombination and DNA repair. Endonuclease that resolves HJ intermediates. Cleaves cruciform DNA by making single-stranded nicks across the HJ at symmetrical positions within the homologous arms, yielding a 5'-phosphate and a 3'-hydroxyl group; requires a central core of homology in the junction. The consensus cleavage sequence is 5'-(A/T)TT(C/G)-3'. Cleavage occurs on the 3'-side of the TT dinucleotide at the point of strand exchange. HJ branch migration catalyzed by RuvA-RuvB allows RuvC to scan DNA until it finds its consensus sequence, where it cleaves and resolves the cruciform DNA.</text>
</comment>
<feature type="active site" evidence="13">
    <location>
        <position position="140"/>
    </location>
</feature>
<comment type="caution">
    <text evidence="15">The sequence shown here is derived from an EMBL/GenBank/DDBJ whole genome shotgun (WGS) entry which is preliminary data.</text>
</comment>
<evidence type="ECO:0000313" key="16">
    <source>
        <dbReference type="Proteomes" id="UP000441455"/>
    </source>
</evidence>
<dbReference type="FunFam" id="3.30.420.10:FF:000002">
    <property type="entry name" value="Crossover junction endodeoxyribonuclease RuvC"/>
    <property type="match status" value="1"/>
</dbReference>
<evidence type="ECO:0000256" key="5">
    <source>
        <dbReference type="ARBA" id="ARBA00022759"/>
    </source>
</evidence>
<dbReference type="GO" id="GO:0006310">
    <property type="term" value="P:DNA recombination"/>
    <property type="evidence" value="ECO:0007669"/>
    <property type="project" value="UniProtKB-UniRule"/>
</dbReference>
<dbReference type="GO" id="GO:0048476">
    <property type="term" value="C:Holliday junction resolvase complex"/>
    <property type="evidence" value="ECO:0007669"/>
    <property type="project" value="UniProtKB-UniRule"/>
</dbReference>
<evidence type="ECO:0000256" key="10">
    <source>
        <dbReference type="ARBA" id="ARBA00023172"/>
    </source>
</evidence>
<evidence type="ECO:0000256" key="8">
    <source>
        <dbReference type="ARBA" id="ARBA00022842"/>
    </source>
</evidence>
<evidence type="ECO:0000313" key="15">
    <source>
        <dbReference type="EMBL" id="MSS82614.1"/>
    </source>
</evidence>
<dbReference type="HAMAP" id="MF_00034">
    <property type="entry name" value="RuvC"/>
    <property type="match status" value="1"/>
</dbReference>
<dbReference type="InterPro" id="IPR012337">
    <property type="entry name" value="RNaseH-like_sf"/>
</dbReference>
<dbReference type="SUPFAM" id="SSF53098">
    <property type="entry name" value="Ribonuclease H-like"/>
    <property type="match status" value="1"/>
</dbReference>
<keyword evidence="10 13" id="KW-0233">DNA recombination</keyword>
<name>A0A6N7VLM5_ACIFE</name>
<dbReference type="NCBIfam" id="NF000711">
    <property type="entry name" value="PRK00039.2-1"/>
    <property type="match status" value="1"/>
</dbReference>
<dbReference type="CDD" id="cd16962">
    <property type="entry name" value="RuvC"/>
    <property type="match status" value="1"/>
</dbReference>
<evidence type="ECO:0000256" key="4">
    <source>
        <dbReference type="ARBA" id="ARBA00022723"/>
    </source>
</evidence>
<evidence type="ECO:0000256" key="14">
    <source>
        <dbReference type="NCBIfam" id="TIGR00228"/>
    </source>
</evidence>
<dbReference type="InterPro" id="IPR002176">
    <property type="entry name" value="X-over_junc_endoDNase_RuvC"/>
</dbReference>
<comment type="catalytic activity">
    <reaction evidence="12 13">
        <text>Endonucleolytic cleavage at a junction such as a reciprocal single-stranded crossover between two homologous DNA duplexes (Holliday junction).</text>
        <dbReference type="EC" id="3.1.21.10"/>
    </reaction>
</comment>
<comment type="subcellular location">
    <subcellularLocation>
        <location evidence="13">Cytoplasm</location>
    </subcellularLocation>
</comment>
<keyword evidence="11 13" id="KW-0234">DNA repair</keyword>
<accession>A0A6N7VLM5</accession>
<dbReference type="PANTHER" id="PTHR30194">
    <property type="entry name" value="CROSSOVER JUNCTION ENDODEOXYRIBONUCLEASE RUVC"/>
    <property type="match status" value="1"/>
</dbReference>
<organism evidence="15 16">
    <name type="scientific">Acidaminococcus fermentans</name>
    <dbReference type="NCBI Taxonomy" id="905"/>
    <lineage>
        <taxon>Bacteria</taxon>
        <taxon>Bacillati</taxon>
        <taxon>Bacillota</taxon>
        <taxon>Negativicutes</taxon>
        <taxon>Acidaminococcales</taxon>
        <taxon>Acidaminococcaceae</taxon>
        <taxon>Acidaminococcus</taxon>
    </lineage>
</organism>
<feature type="binding site" evidence="13">
    <location>
        <position position="140"/>
    </location>
    <ligand>
        <name>Mg(2+)</name>
        <dbReference type="ChEBI" id="CHEBI:18420"/>
        <label>1</label>
    </ligand>
</feature>
<gene>
    <name evidence="13 15" type="primary">ruvC</name>
    <name evidence="15" type="ORF">FX155_08420</name>
</gene>